<organism evidence="1 2">
    <name type="scientific">Cupriavidus basilensis</name>
    <dbReference type="NCBI Taxonomy" id="68895"/>
    <lineage>
        <taxon>Bacteria</taxon>
        <taxon>Pseudomonadati</taxon>
        <taxon>Pseudomonadota</taxon>
        <taxon>Betaproteobacteria</taxon>
        <taxon>Burkholderiales</taxon>
        <taxon>Burkholderiaceae</taxon>
        <taxon>Cupriavidus</taxon>
    </lineage>
</organism>
<accession>A0A0C4YUH5</accession>
<reference evidence="1 2" key="1">
    <citation type="journal article" date="2015" name="Genome Announc.">
        <title>Complete Genome Sequence of Cupriavidus basilensis 4G11, Isolated from the Oak Ridge Field Research Center Site.</title>
        <authorList>
            <person name="Ray J."/>
            <person name="Waters R.J."/>
            <person name="Skerker J.M."/>
            <person name="Kuehl J.V."/>
            <person name="Price M.N."/>
            <person name="Huang J."/>
            <person name="Chakraborty R."/>
            <person name="Arkin A.P."/>
            <person name="Deutschbauer A."/>
        </authorList>
    </citation>
    <scope>NUCLEOTIDE SEQUENCE [LARGE SCALE GENOMIC DNA]</scope>
    <source>
        <strain evidence="1">4G11</strain>
    </source>
</reference>
<dbReference type="AlphaFoldDB" id="A0A0C4YUH5"/>
<dbReference type="Proteomes" id="UP000031843">
    <property type="component" value="Chromosome secondary"/>
</dbReference>
<gene>
    <name evidence="1" type="ORF">RR42_s2664</name>
</gene>
<evidence type="ECO:0000313" key="2">
    <source>
        <dbReference type="Proteomes" id="UP000031843"/>
    </source>
</evidence>
<name>A0A0C4YUH5_9BURK</name>
<protein>
    <submittedName>
        <fullName evidence="1">Uncharacterized protein</fullName>
    </submittedName>
</protein>
<dbReference type="KEGG" id="cbw:RR42_s2664"/>
<evidence type="ECO:0000313" key="1">
    <source>
        <dbReference type="EMBL" id="AJG24246.1"/>
    </source>
</evidence>
<dbReference type="RefSeq" id="WP_043356320.1">
    <property type="nucleotide sequence ID" value="NZ_CP010537.1"/>
</dbReference>
<dbReference type="OrthoDB" id="8964076at2"/>
<proteinExistence type="predicted"/>
<keyword evidence="2" id="KW-1185">Reference proteome</keyword>
<sequence>MSSTIEALFPKQQGAADSVVTALNHQEIVVALSALVADQRVAVLHMLYPRTDARTHQSLDTLVSTLHGHGLHEVATLVSQEAHYLVFKDPAKAWKAFQEIRHDSLAIGVHLYYKGLSGDDAEKSLDADAHQKADTPVRHY</sequence>
<dbReference type="EMBL" id="CP010537">
    <property type="protein sequence ID" value="AJG24246.1"/>
    <property type="molecule type" value="Genomic_DNA"/>
</dbReference>